<dbReference type="Proteomes" id="UP001580391">
    <property type="component" value="Unassembled WGS sequence"/>
</dbReference>
<dbReference type="Gene3D" id="3.90.930.1">
    <property type="match status" value="1"/>
</dbReference>
<organism evidence="2 3">
    <name type="scientific">Leptospira wolffii</name>
    <dbReference type="NCBI Taxonomy" id="409998"/>
    <lineage>
        <taxon>Bacteria</taxon>
        <taxon>Pseudomonadati</taxon>
        <taxon>Spirochaetota</taxon>
        <taxon>Spirochaetia</taxon>
        <taxon>Leptospirales</taxon>
        <taxon>Leptospiraceae</taxon>
        <taxon>Leptospira</taxon>
    </lineage>
</organism>
<evidence type="ECO:0000256" key="1">
    <source>
        <dbReference type="SAM" id="SignalP"/>
    </source>
</evidence>
<evidence type="ECO:0000313" key="2">
    <source>
        <dbReference type="EMBL" id="MFB5734904.1"/>
    </source>
</evidence>
<comment type="caution">
    <text evidence="2">The sequence shown here is derived from an EMBL/GenBank/DDBJ whole genome shotgun (WGS) entry which is preliminary data.</text>
</comment>
<gene>
    <name evidence="2" type="ORF">ACE5IX_00145</name>
</gene>
<accession>A0ABV5BKH0</accession>
<protein>
    <submittedName>
        <fullName evidence="2">Uncharacterized protein</fullName>
    </submittedName>
</protein>
<name>A0ABV5BKH0_9LEPT</name>
<keyword evidence="1" id="KW-0732">Signal</keyword>
<dbReference type="EMBL" id="JBHILJ010000001">
    <property type="protein sequence ID" value="MFB5734904.1"/>
    <property type="molecule type" value="Genomic_DNA"/>
</dbReference>
<proteinExistence type="predicted"/>
<reference evidence="2 3" key="1">
    <citation type="submission" date="2024-09" db="EMBL/GenBank/DDBJ databases">
        <title>Taxonomic and Genotyping Characterization of Leptospira Strains isolated from Multiple Sources in Colombia highlights the importance of intermediate species.</title>
        <authorList>
            <person name="Torres Higuera L."/>
            <person name="Rojas Tapias D."/>
            <person name="Jimenez Velasquez S."/>
            <person name="Renjifo Ibanez C."/>
        </authorList>
    </citation>
    <scope>NUCLEOTIDE SEQUENCE [LARGE SCALE GENOMIC DNA]</scope>
    <source>
        <strain evidence="2 3">Lep080</strain>
    </source>
</reference>
<feature type="chain" id="PRO_5046319119" evidence="1">
    <location>
        <begin position="24"/>
        <end position="253"/>
    </location>
</feature>
<sequence>MSIMRSLMFRKAFLLLVFLTASATFPFTPGKWSHTDRIVLGFEKGGPAQELVKDAKGNLIYSAKYEYDESGKLVRENYIGKDGKPDGFTKFTYKDGRVLKEELFNKDGVNLEAKVFNYDKAGILSSVELLDQSGKSLLRCSILSWGENGMIKDAQTEWADSKDTERFSVVKDPNKPGLYQQNIFNEDKQHVASTVLTFDSNGKLLSRMNVQGSQERMNRLIWDKSNRLQQFTFLVKEGDKWTIEKTHELVYSK</sequence>
<feature type="signal peptide" evidence="1">
    <location>
        <begin position="1"/>
        <end position="23"/>
    </location>
</feature>
<evidence type="ECO:0000313" key="3">
    <source>
        <dbReference type="Proteomes" id="UP001580391"/>
    </source>
</evidence>
<keyword evidence="3" id="KW-1185">Reference proteome</keyword>
<dbReference type="RefSeq" id="WP_016546131.1">
    <property type="nucleotide sequence ID" value="NZ_JBHILI010000003.1"/>
</dbReference>